<dbReference type="Gene3D" id="3.40.80.10">
    <property type="entry name" value="Peptidoglycan recognition protein-like"/>
    <property type="match status" value="1"/>
</dbReference>
<comment type="caution">
    <text evidence="15">The sequence shown here is derived from an EMBL/GenBank/DDBJ whole genome shotgun (WGS) entry which is preliminary data.</text>
</comment>
<keyword evidence="9" id="KW-0862">Zinc</keyword>
<feature type="domain" description="N-acetylmuramoyl-L-alanine amidase" evidence="14">
    <location>
        <begin position="39"/>
        <end position="187"/>
    </location>
</feature>
<evidence type="ECO:0000256" key="5">
    <source>
        <dbReference type="ARBA" id="ARBA00011901"/>
    </source>
</evidence>
<reference evidence="15 16" key="1">
    <citation type="submission" date="2024-04" db="EMBL/GenBank/DDBJ databases">
        <title>Novel species of the genus Ideonella isolated from streams.</title>
        <authorList>
            <person name="Lu H."/>
        </authorList>
    </citation>
    <scope>NUCLEOTIDE SEQUENCE [LARGE SCALE GENOMIC DNA]</scope>
    <source>
        <strain evidence="15 16">DXS22W</strain>
    </source>
</reference>
<evidence type="ECO:0000259" key="14">
    <source>
        <dbReference type="SMART" id="SM00644"/>
    </source>
</evidence>
<gene>
    <name evidence="15" type="primary">ampD</name>
    <name evidence="15" type="ORF">AACH10_24750</name>
</gene>
<evidence type="ECO:0000256" key="2">
    <source>
        <dbReference type="ARBA" id="ARBA00001947"/>
    </source>
</evidence>
<keyword evidence="10" id="KW-0961">Cell wall biogenesis/degradation</keyword>
<proteinExistence type="inferred from homology"/>
<dbReference type="InterPro" id="IPR036505">
    <property type="entry name" value="Amidase/PGRP_sf"/>
</dbReference>
<dbReference type="InterPro" id="IPR051206">
    <property type="entry name" value="NAMLAA_amidase_2"/>
</dbReference>
<dbReference type="EC" id="3.5.1.28" evidence="5"/>
<evidence type="ECO:0000256" key="3">
    <source>
        <dbReference type="ARBA" id="ARBA00004496"/>
    </source>
</evidence>
<evidence type="ECO:0000256" key="4">
    <source>
        <dbReference type="ARBA" id="ARBA00007553"/>
    </source>
</evidence>
<dbReference type="InterPro" id="IPR002502">
    <property type="entry name" value="Amidase_domain"/>
</dbReference>
<dbReference type="SUPFAM" id="SSF55846">
    <property type="entry name" value="N-acetylmuramoyl-L-alanine amidase-like"/>
    <property type="match status" value="1"/>
</dbReference>
<protein>
    <recommendedName>
        <fullName evidence="11">1,6-anhydro-N-acetylmuramyl-L-alanine amidase AmpD</fullName>
        <ecNumber evidence="5">3.5.1.28</ecNumber>
    </recommendedName>
    <alternativeName>
        <fullName evidence="12">N-acetylmuramoyl-L-alanine amidase</fullName>
    </alternativeName>
</protein>
<dbReference type="SMART" id="SM00644">
    <property type="entry name" value="Ami_2"/>
    <property type="match status" value="1"/>
</dbReference>
<name>A0ABU9CNW4_9BURK</name>
<keyword evidence="7" id="KW-0479">Metal-binding</keyword>
<evidence type="ECO:0000256" key="10">
    <source>
        <dbReference type="ARBA" id="ARBA00023316"/>
    </source>
</evidence>
<evidence type="ECO:0000313" key="16">
    <source>
        <dbReference type="Proteomes" id="UP001365405"/>
    </source>
</evidence>
<evidence type="ECO:0000256" key="6">
    <source>
        <dbReference type="ARBA" id="ARBA00022490"/>
    </source>
</evidence>
<accession>A0ABU9CNW4</accession>
<organism evidence="15 16">
    <name type="scientific">Pseudaquabacterium inlustre</name>
    <dbReference type="NCBI Taxonomy" id="2984192"/>
    <lineage>
        <taxon>Bacteria</taxon>
        <taxon>Pseudomonadati</taxon>
        <taxon>Pseudomonadota</taxon>
        <taxon>Betaproteobacteria</taxon>
        <taxon>Burkholderiales</taxon>
        <taxon>Sphaerotilaceae</taxon>
        <taxon>Pseudaquabacterium</taxon>
    </lineage>
</organism>
<comment type="subcellular location">
    <subcellularLocation>
        <location evidence="3">Cytoplasm</location>
    </subcellularLocation>
</comment>
<dbReference type="CDD" id="cd06583">
    <property type="entry name" value="PGRP"/>
    <property type="match status" value="1"/>
</dbReference>
<comment type="catalytic activity">
    <reaction evidence="1">
        <text>Hydrolyzes the link between N-acetylmuramoyl residues and L-amino acid residues in certain cell-wall glycopeptides.</text>
        <dbReference type="EC" id="3.5.1.28"/>
    </reaction>
</comment>
<evidence type="ECO:0000256" key="9">
    <source>
        <dbReference type="ARBA" id="ARBA00022833"/>
    </source>
</evidence>
<keyword evidence="8 15" id="KW-0378">Hydrolase</keyword>
<comment type="cofactor">
    <cofactor evidence="2">
        <name>Zn(2+)</name>
        <dbReference type="ChEBI" id="CHEBI:29105"/>
    </cofactor>
</comment>
<feature type="compositionally biased region" description="Low complexity" evidence="13">
    <location>
        <begin position="19"/>
        <end position="30"/>
    </location>
</feature>
<feature type="region of interest" description="Disordered" evidence="13">
    <location>
        <begin position="1"/>
        <end position="30"/>
    </location>
</feature>
<evidence type="ECO:0000256" key="12">
    <source>
        <dbReference type="ARBA" id="ARBA00042615"/>
    </source>
</evidence>
<dbReference type="RefSeq" id="WP_341413217.1">
    <property type="nucleotide sequence ID" value="NZ_JBBUTH010000011.1"/>
</dbReference>
<evidence type="ECO:0000256" key="8">
    <source>
        <dbReference type="ARBA" id="ARBA00022801"/>
    </source>
</evidence>
<dbReference type="PANTHER" id="PTHR30417">
    <property type="entry name" value="N-ACETYLMURAMOYL-L-ALANINE AMIDASE AMID"/>
    <property type="match status" value="1"/>
</dbReference>
<dbReference type="GO" id="GO:0008745">
    <property type="term" value="F:N-acetylmuramoyl-L-alanine amidase activity"/>
    <property type="evidence" value="ECO:0007669"/>
    <property type="project" value="UniProtKB-EC"/>
</dbReference>
<dbReference type="PANTHER" id="PTHR30417:SF4">
    <property type="entry name" value="1,6-ANHYDRO-N-ACETYLMURAMYL-L-ALANINE AMIDASE AMPD"/>
    <property type="match status" value="1"/>
</dbReference>
<evidence type="ECO:0000313" key="15">
    <source>
        <dbReference type="EMBL" id="MEK8053489.1"/>
    </source>
</evidence>
<feature type="region of interest" description="Disordered" evidence="13">
    <location>
        <begin position="214"/>
        <end position="247"/>
    </location>
</feature>
<evidence type="ECO:0000256" key="7">
    <source>
        <dbReference type="ARBA" id="ARBA00022723"/>
    </source>
</evidence>
<evidence type="ECO:0000256" key="11">
    <source>
        <dbReference type="ARBA" id="ARBA00039257"/>
    </source>
</evidence>
<sequence length="247" mass="26185">MAATEGGAGHAASAQALTQGGRQDGWQDGWWRPAARCPSPNFGPRPSGAAVELVVLHSISLPPGEYGGDAIERLFTNRLDWEAHPYYGQIRGLQVSAHFLVRRDGAVLQFVSCDQRAWHAGVSQWRGRDNCNDWSIGIELEGLEGECFEPAQYQVLGGLLAAIAQAYPVRDVAGHEHVAPLRKRDPGPGFDWARLLADARWPAHWCAAAGPAAAGAAAPQPPMRRDGADAPGAGPAVVRSGGPNPAV</sequence>
<evidence type="ECO:0000256" key="1">
    <source>
        <dbReference type="ARBA" id="ARBA00001561"/>
    </source>
</evidence>
<dbReference type="NCBIfam" id="NF008758">
    <property type="entry name" value="PRK11789.1"/>
    <property type="match status" value="1"/>
</dbReference>
<keyword evidence="16" id="KW-1185">Reference proteome</keyword>
<keyword evidence="6" id="KW-0963">Cytoplasm</keyword>
<comment type="similarity">
    <text evidence="4">Belongs to the N-acetylmuramoyl-L-alanine amidase 2 family.</text>
</comment>
<evidence type="ECO:0000256" key="13">
    <source>
        <dbReference type="SAM" id="MobiDB-lite"/>
    </source>
</evidence>
<dbReference type="Pfam" id="PF01510">
    <property type="entry name" value="Amidase_2"/>
    <property type="match status" value="1"/>
</dbReference>
<dbReference type="EMBL" id="JBBUTH010000011">
    <property type="protein sequence ID" value="MEK8053489.1"/>
    <property type="molecule type" value="Genomic_DNA"/>
</dbReference>
<dbReference type="Proteomes" id="UP001365405">
    <property type="component" value="Unassembled WGS sequence"/>
</dbReference>
<feature type="compositionally biased region" description="Low complexity" evidence="13">
    <location>
        <begin position="229"/>
        <end position="239"/>
    </location>
</feature>